<comment type="function">
    <text evidence="1">Allows the formation of correctly charged Asn-tRNA(Asn) or Gln-tRNA(Gln) through the transamidation of misacylated Asp-tRNA(Asn) or Glu-tRNA(Gln) in organisms which lack either or both of asparaginyl-tRNA or glutaminyl-tRNA synthetases. The reaction takes place in the presence of glutamine and ATP through an activated phospho-Asp-tRNA(Asn) or phospho-Glu-tRNA(Gln).</text>
</comment>
<dbReference type="NCBIfam" id="TIGR00135">
    <property type="entry name" value="gatC"/>
    <property type="match status" value="1"/>
</dbReference>
<keyword evidence="1" id="KW-0547">Nucleotide-binding</keyword>
<protein>
    <recommendedName>
        <fullName evidence="1">Aspartyl/glutamyl-tRNA(Asn/Gln) amidotransferase subunit C</fullName>
        <shortName evidence="1">Asp/Glu-ADT subunit C</shortName>
        <ecNumber evidence="1">6.3.5.-</ecNumber>
    </recommendedName>
</protein>
<organism evidence="2 3">
    <name type="scientific">Candidatus Shapirobacteria bacterium CG06_land_8_20_14_3_00_40_12</name>
    <dbReference type="NCBI Taxonomy" id="1974881"/>
    <lineage>
        <taxon>Bacteria</taxon>
        <taxon>Candidatus Shapironibacteriota</taxon>
    </lineage>
</organism>
<dbReference type="GO" id="GO:0070681">
    <property type="term" value="P:glutaminyl-tRNAGln biosynthesis via transamidation"/>
    <property type="evidence" value="ECO:0007669"/>
    <property type="project" value="TreeGrafter"/>
</dbReference>
<comment type="similarity">
    <text evidence="1">Belongs to the GatC family.</text>
</comment>
<dbReference type="GO" id="GO:0050566">
    <property type="term" value="F:asparaginyl-tRNA synthase (glutamine-hydrolyzing) activity"/>
    <property type="evidence" value="ECO:0007669"/>
    <property type="project" value="RHEA"/>
</dbReference>
<evidence type="ECO:0000313" key="3">
    <source>
        <dbReference type="Proteomes" id="UP000231407"/>
    </source>
</evidence>
<keyword evidence="1" id="KW-0648">Protein biosynthesis</keyword>
<keyword evidence="1" id="KW-0067">ATP-binding</keyword>
<dbReference type="PANTHER" id="PTHR15004">
    <property type="entry name" value="GLUTAMYL-TRNA(GLN) AMIDOTRANSFERASE SUBUNIT C, MITOCHONDRIAL"/>
    <property type="match status" value="1"/>
</dbReference>
<dbReference type="Pfam" id="PF02686">
    <property type="entry name" value="GatC"/>
    <property type="match status" value="1"/>
</dbReference>
<dbReference type="Gene3D" id="1.10.20.60">
    <property type="entry name" value="Glu-tRNAGln amidotransferase C subunit, N-terminal domain"/>
    <property type="match status" value="1"/>
</dbReference>
<dbReference type="EMBL" id="PEWA01000054">
    <property type="protein sequence ID" value="PIU73106.1"/>
    <property type="molecule type" value="Genomic_DNA"/>
</dbReference>
<dbReference type="HAMAP" id="MF_00122">
    <property type="entry name" value="GatC"/>
    <property type="match status" value="1"/>
</dbReference>
<dbReference type="InterPro" id="IPR036113">
    <property type="entry name" value="Asp/Glu-ADT_sf_sub_c"/>
</dbReference>
<dbReference type="GO" id="GO:0006450">
    <property type="term" value="P:regulation of translational fidelity"/>
    <property type="evidence" value="ECO:0007669"/>
    <property type="project" value="InterPro"/>
</dbReference>
<gene>
    <name evidence="1" type="primary">gatC</name>
    <name evidence="2" type="ORF">COS78_03955</name>
</gene>
<comment type="caution">
    <text evidence="2">The sequence shown here is derived from an EMBL/GenBank/DDBJ whole genome shotgun (WGS) entry which is preliminary data.</text>
</comment>
<accession>A0A2M7AR95</accession>
<dbReference type="GO" id="GO:0050567">
    <property type="term" value="F:glutaminyl-tRNA synthase (glutamine-hydrolyzing) activity"/>
    <property type="evidence" value="ECO:0007669"/>
    <property type="project" value="UniProtKB-UniRule"/>
</dbReference>
<comment type="catalytic activity">
    <reaction evidence="1">
        <text>L-aspartyl-tRNA(Asn) + L-glutamine + ATP + H2O = L-asparaginyl-tRNA(Asn) + L-glutamate + ADP + phosphate + 2 H(+)</text>
        <dbReference type="Rhea" id="RHEA:14513"/>
        <dbReference type="Rhea" id="RHEA-COMP:9674"/>
        <dbReference type="Rhea" id="RHEA-COMP:9677"/>
        <dbReference type="ChEBI" id="CHEBI:15377"/>
        <dbReference type="ChEBI" id="CHEBI:15378"/>
        <dbReference type="ChEBI" id="CHEBI:29985"/>
        <dbReference type="ChEBI" id="CHEBI:30616"/>
        <dbReference type="ChEBI" id="CHEBI:43474"/>
        <dbReference type="ChEBI" id="CHEBI:58359"/>
        <dbReference type="ChEBI" id="CHEBI:78515"/>
        <dbReference type="ChEBI" id="CHEBI:78516"/>
        <dbReference type="ChEBI" id="CHEBI:456216"/>
    </reaction>
</comment>
<dbReference type="InterPro" id="IPR003837">
    <property type="entry name" value="GatC"/>
</dbReference>
<dbReference type="GO" id="GO:0005524">
    <property type="term" value="F:ATP binding"/>
    <property type="evidence" value="ECO:0007669"/>
    <property type="project" value="UniProtKB-KW"/>
</dbReference>
<keyword evidence="1" id="KW-0436">Ligase</keyword>
<evidence type="ECO:0000256" key="1">
    <source>
        <dbReference type="HAMAP-Rule" id="MF_00122"/>
    </source>
</evidence>
<comment type="catalytic activity">
    <reaction evidence="1">
        <text>L-glutamyl-tRNA(Gln) + L-glutamine + ATP + H2O = L-glutaminyl-tRNA(Gln) + L-glutamate + ADP + phosphate + H(+)</text>
        <dbReference type="Rhea" id="RHEA:17521"/>
        <dbReference type="Rhea" id="RHEA-COMP:9681"/>
        <dbReference type="Rhea" id="RHEA-COMP:9684"/>
        <dbReference type="ChEBI" id="CHEBI:15377"/>
        <dbReference type="ChEBI" id="CHEBI:15378"/>
        <dbReference type="ChEBI" id="CHEBI:29985"/>
        <dbReference type="ChEBI" id="CHEBI:30616"/>
        <dbReference type="ChEBI" id="CHEBI:43474"/>
        <dbReference type="ChEBI" id="CHEBI:58359"/>
        <dbReference type="ChEBI" id="CHEBI:78520"/>
        <dbReference type="ChEBI" id="CHEBI:78521"/>
        <dbReference type="ChEBI" id="CHEBI:456216"/>
    </reaction>
</comment>
<comment type="subunit">
    <text evidence="1">Heterotrimer of A, B and C subunits.</text>
</comment>
<dbReference type="EC" id="6.3.5.-" evidence="1"/>
<dbReference type="SUPFAM" id="SSF141000">
    <property type="entry name" value="Glu-tRNAGln amidotransferase C subunit"/>
    <property type="match status" value="1"/>
</dbReference>
<keyword evidence="2" id="KW-0808">Transferase</keyword>
<reference evidence="3" key="1">
    <citation type="submission" date="2017-09" db="EMBL/GenBank/DDBJ databases">
        <title>Depth-based differentiation of microbial function through sediment-hosted aquifers and enrichment of novel symbionts in the deep terrestrial subsurface.</title>
        <authorList>
            <person name="Probst A.J."/>
            <person name="Ladd B."/>
            <person name="Jarett J.K."/>
            <person name="Geller-Mcgrath D.E."/>
            <person name="Sieber C.M.K."/>
            <person name="Emerson J.B."/>
            <person name="Anantharaman K."/>
            <person name="Thomas B.C."/>
            <person name="Malmstrom R."/>
            <person name="Stieglmeier M."/>
            <person name="Klingl A."/>
            <person name="Woyke T."/>
            <person name="Ryan C.M."/>
            <person name="Banfield J.F."/>
        </authorList>
    </citation>
    <scope>NUCLEOTIDE SEQUENCE [LARGE SCALE GENOMIC DNA]</scope>
</reference>
<sequence length="101" mass="11400">MFSNVISEADVLKVAKLAHIKLSPEKIVIFAKQLEPILEYFAKLNQVNVEGVVPTYQVTGQKNILRQDFIDTKRMFTQAQSLSNAPQSKNGFFITKSISKK</sequence>
<dbReference type="AlphaFoldDB" id="A0A2M7AR95"/>
<dbReference type="GO" id="GO:0006412">
    <property type="term" value="P:translation"/>
    <property type="evidence" value="ECO:0007669"/>
    <property type="project" value="UniProtKB-UniRule"/>
</dbReference>
<dbReference type="Proteomes" id="UP000231407">
    <property type="component" value="Unassembled WGS sequence"/>
</dbReference>
<dbReference type="PANTHER" id="PTHR15004:SF0">
    <property type="entry name" value="GLUTAMYL-TRNA(GLN) AMIDOTRANSFERASE SUBUNIT C, MITOCHONDRIAL"/>
    <property type="match status" value="1"/>
</dbReference>
<evidence type="ECO:0000313" key="2">
    <source>
        <dbReference type="EMBL" id="PIU73106.1"/>
    </source>
</evidence>
<dbReference type="GO" id="GO:0016740">
    <property type="term" value="F:transferase activity"/>
    <property type="evidence" value="ECO:0007669"/>
    <property type="project" value="UniProtKB-KW"/>
</dbReference>
<proteinExistence type="inferred from homology"/>
<name>A0A2M7AR95_9BACT</name>